<dbReference type="HOGENOM" id="CLU_1901338_0_0_1"/>
<organism evidence="2 3">
    <name type="scientific">Spraguea lophii (strain 42_110)</name>
    <name type="common">Microsporidian parasite</name>
    <dbReference type="NCBI Taxonomy" id="1358809"/>
    <lineage>
        <taxon>Eukaryota</taxon>
        <taxon>Fungi</taxon>
        <taxon>Fungi incertae sedis</taxon>
        <taxon>Microsporidia</taxon>
        <taxon>Spragueidae</taxon>
        <taxon>Spraguea</taxon>
    </lineage>
</organism>
<dbReference type="OrthoDB" id="342264at2759"/>
<sequence>MFNSYNNLMNNNNDNINNKINITTTNITSIELSLIKKLLPNDIFNITDTLTSNTKYLLTYRIIFNKKIIEAKRYNIPIIDIQYVYDNYLDYNNDNLNDSNLSDNTLNDSNINSSNISYNNNNDNNIFTNSHINI</sequence>
<dbReference type="SUPFAM" id="SSF52113">
    <property type="entry name" value="BRCT domain"/>
    <property type="match status" value="1"/>
</dbReference>
<reference evidence="3" key="1">
    <citation type="journal article" date="2013" name="PLoS Genet.">
        <title>The genome of Spraguea lophii and the basis of host-microsporidian interactions.</title>
        <authorList>
            <person name="Campbell S.E."/>
            <person name="Williams T.A."/>
            <person name="Yousuf A."/>
            <person name="Soanes D.M."/>
            <person name="Paszkiewicz K.H."/>
            <person name="Williams B.A.P."/>
        </authorList>
    </citation>
    <scope>NUCLEOTIDE SEQUENCE [LARGE SCALE GENOMIC DNA]</scope>
    <source>
        <strain evidence="3">42_110</strain>
    </source>
</reference>
<dbReference type="Pfam" id="PF00533">
    <property type="entry name" value="BRCT"/>
    <property type="match status" value="1"/>
</dbReference>
<evidence type="ECO:0000313" key="3">
    <source>
        <dbReference type="Proteomes" id="UP000014978"/>
    </source>
</evidence>
<dbReference type="InterPro" id="IPR001357">
    <property type="entry name" value="BRCT_dom"/>
</dbReference>
<protein>
    <submittedName>
        <fullName evidence="2">RAD4 protein</fullName>
    </submittedName>
</protein>
<evidence type="ECO:0000259" key="1">
    <source>
        <dbReference type="Pfam" id="PF00533"/>
    </source>
</evidence>
<accession>S7XLL2</accession>
<feature type="domain" description="BRCT" evidence="1">
    <location>
        <begin position="15"/>
        <end position="86"/>
    </location>
</feature>
<dbReference type="VEuPathDB" id="MicrosporidiaDB:SLOPH_1537"/>
<dbReference type="InParanoid" id="S7XLL2"/>
<keyword evidence="3" id="KW-1185">Reference proteome</keyword>
<gene>
    <name evidence="2" type="ORF">SLOPH_1537</name>
</gene>
<dbReference type="InterPro" id="IPR036420">
    <property type="entry name" value="BRCT_dom_sf"/>
</dbReference>
<proteinExistence type="predicted"/>
<feature type="non-terminal residue" evidence="2">
    <location>
        <position position="134"/>
    </location>
</feature>
<evidence type="ECO:0000313" key="2">
    <source>
        <dbReference type="EMBL" id="EPR79969.1"/>
    </source>
</evidence>
<dbReference type="Proteomes" id="UP000014978">
    <property type="component" value="Unassembled WGS sequence"/>
</dbReference>
<comment type="caution">
    <text evidence="2">The sequence shown here is derived from an EMBL/GenBank/DDBJ whole genome shotgun (WGS) entry which is preliminary data.</text>
</comment>
<dbReference type="EMBL" id="ATCN01000059">
    <property type="protein sequence ID" value="EPR79969.1"/>
    <property type="molecule type" value="Genomic_DNA"/>
</dbReference>
<dbReference type="AlphaFoldDB" id="S7XLL2"/>
<name>S7XLL2_SPRLO</name>